<dbReference type="EMBL" id="CH445333">
    <property type="protein sequence ID" value="EAT86239.1"/>
    <property type="molecule type" value="Genomic_DNA"/>
</dbReference>
<gene>
    <name evidence="1" type="ORF">SNOG_06408</name>
</gene>
<dbReference type="HOGENOM" id="CLU_2961596_0_0_1"/>
<organism evidence="1 2">
    <name type="scientific">Phaeosphaeria nodorum (strain SN15 / ATCC MYA-4574 / FGSC 10173)</name>
    <name type="common">Glume blotch fungus</name>
    <name type="synonym">Parastagonospora nodorum</name>
    <dbReference type="NCBI Taxonomy" id="321614"/>
    <lineage>
        <taxon>Eukaryota</taxon>
        <taxon>Fungi</taxon>
        <taxon>Dikarya</taxon>
        <taxon>Ascomycota</taxon>
        <taxon>Pezizomycotina</taxon>
        <taxon>Dothideomycetes</taxon>
        <taxon>Pleosporomycetidae</taxon>
        <taxon>Pleosporales</taxon>
        <taxon>Pleosporineae</taxon>
        <taxon>Phaeosphaeriaceae</taxon>
        <taxon>Parastagonospora</taxon>
    </lineage>
</organism>
<name>Q0UPA6_PHANO</name>
<dbReference type="GeneID" id="5973659"/>
<dbReference type="AlphaFoldDB" id="Q0UPA6"/>
<reference evidence="2" key="1">
    <citation type="journal article" date="2007" name="Plant Cell">
        <title>Dothideomycete-plant interactions illuminated by genome sequencing and EST analysis of the wheat pathogen Stagonospora nodorum.</title>
        <authorList>
            <person name="Hane J.K."/>
            <person name="Lowe R.G."/>
            <person name="Solomon P.S."/>
            <person name="Tan K.C."/>
            <person name="Schoch C.L."/>
            <person name="Spatafora J.W."/>
            <person name="Crous P.W."/>
            <person name="Kodira C."/>
            <person name="Birren B.W."/>
            <person name="Galagan J.E."/>
            <person name="Torriani S.F."/>
            <person name="McDonald B.A."/>
            <person name="Oliver R.P."/>
        </authorList>
    </citation>
    <scope>NUCLEOTIDE SEQUENCE [LARGE SCALE GENOMIC DNA]</scope>
    <source>
        <strain evidence="2">SN15 / ATCC MYA-4574 / FGSC 10173</strain>
    </source>
</reference>
<dbReference type="RefSeq" id="XP_001796780.1">
    <property type="nucleotide sequence ID" value="XM_001796728.1"/>
</dbReference>
<proteinExistence type="predicted"/>
<protein>
    <submittedName>
        <fullName evidence="1">Uncharacterized protein</fullName>
    </submittedName>
</protein>
<evidence type="ECO:0000313" key="1">
    <source>
        <dbReference type="EMBL" id="EAT86239.1"/>
    </source>
</evidence>
<dbReference type="KEGG" id="pno:SNOG_06408"/>
<dbReference type="InParanoid" id="Q0UPA6"/>
<sequence>MYCEAPQSNASTCTRDHNAASKESPHMVLSSVFCKIKSAIKACTPPFLFHDRRKAVFCT</sequence>
<accession>Q0UPA6</accession>
<dbReference type="Proteomes" id="UP000001055">
    <property type="component" value="Unassembled WGS sequence"/>
</dbReference>
<evidence type="ECO:0000313" key="2">
    <source>
        <dbReference type="Proteomes" id="UP000001055"/>
    </source>
</evidence>